<feature type="transmembrane region" description="Helical" evidence="9">
    <location>
        <begin position="136"/>
        <end position="160"/>
    </location>
</feature>
<evidence type="ECO:0000256" key="3">
    <source>
        <dbReference type="ARBA" id="ARBA00022475"/>
    </source>
</evidence>
<feature type="transmembrane region" description="Helical" evidence="9">
    <location>
        <begin position="254"/>
        <end position="275"/>
    </location>
</feature>
<keyword evidence="7 9" id="KW-1133">Transmembrane helix</keyword>
<feature type="transmembrane region" description="Helical" evidence="9">
    <location>
        <begin position="44"/>
        <end position="64"/>
    </location>
</feature>
<dbReference type="RefSeq" id="WP_166062923.1">
    <property type="nucleotide sequence ID" value="NZ_CP049889.1"/>
</dbReference>
<keyword evidence="5 9" id="KW-0812">Transmembrane</keyword>
<name>A0A6G7WHY5_9LACT</name>
<accession>A0A6G7WHY5</accession>
<feature type="transmembrane region" description="Helical" evidence="9">
    <location>
        <begin position="281"/>
        <end position="304"/>
    </location>
</feature>
<evidence type="ECO:0000313" key="10">
    <source>
        <dbReference type="EMBL" id="QIK51862.1"/>
    </source>
</evidence>
<dbReference type="EMBL" id="CP049889">
    <property type="protein sequence ID" value="QIK51862.1"/>
    <property type="molecule type" value="Genomic_DNA"/>
</dbReference>
<dbReference type="KEGG" id="jpo:G7058_07390"/>
<feature type="transmembrane region" description="Helical" evidence="9">
    <location>
        <begin position="102"/>
        <end position="124"/>
    </location>
</feature>
<reference evidence="10 11" key="1">
    <citation type="journal article" date="2017" name="Int. J. Syst. Evol. Microbiol.">
        <title>Jeotgalibaca porci sp. nov. and Jeotgalibaca arthritidis sp. nov., isolated from pigs, and emended description of the genus Jeotgalibaca.</title>
        <authorList>
            <person name="Zamora L."/>
            <person name="Perez-Sancho M."/>
            <person name="Dominguez L."/>
            <person name="Fernandez-Garayzabal J.F."/>
            <person name="Vela A.I."/>
        </authorList>
    </citation>
    <scope>NUCLEOTIDE SEQUENCE [LARGE SCALE GENOMIC DNA]</scope>
    <source>
        <strain evidence="10 11">CCUG 69148</strain>
    </source>
</reference>
<evidence type="ECO:0000256" key="9">
    <source>
        <dbReference type="SAM" id="Phobius"/>
    </source>
</evidence>
<dbReference type="GeneID" id="94553103"/>
<dbReference type="GO" id="GO:0015649">
    <property type="term" value="F:2-keto-3-deoxygluconate:proton symporter activity"/>
    <property type="evidence" value="ECO:0007669"/>
    <property type="project" value="InterPro"/>
</dbReference>
<evidence type="ECO:0000256" key="4">
    <source>
        <dbReference type="ARBA" id="ARBA00022597"/>
    </source>
</evidence>
<evidence type="ECO:0000256" key="7">
    <source>
        <dbReference type="ARBA" id="ARBA00022989"/>
    </source>
</evidence>
<evidence type="ECO:0000256" key="6">
    <source>
        <dbReference type="ARBA" id="ARBA00022847"/>
    </source>
</evidence>
<keyword evidence="6" id="KW-0769">Symport</keyword>
<feature type="transmembrane region" description="Helical" evidence="9">
    <location>
        <begin position="12"/>
        <end position="32"/>
    </location>
</feature>
<evidence type="ECO:0000256" key="1">
    <source>
        <dbReference type="ARBA" id="ARBA00006430"/>
    </source>
</evidence>
<keyword evidence="2" id="KW-0813">Transport</keyword>
<keyword evidence="8 9" id="KW-0472">Membrane</keyword>
<keyword evidence="4" id="KW-0762">Sugar transport</keyword>
<comment type="similarity">
    <text evidence="1">Belongs to the KdgT transporter family.</text>
</comment>
<protein>
    <submittedName>
        <fullName evidence="10">2-keto-3-deoxygluconate permease</fullName>
    </submittedName>
</protein>
<evidence type="ECO:0000256" key="5">
    <source>
        <dbReference type="ARBA" id="ARBA00022692"/>
    </source>
</evidence>
<dbReference type="Proteomes" id="UP000501830">
    <property type="component" value="Chromosome"/>
</dbReference>
<feature type="transmembrane region" description="Helical" evidence="9">
    <location>
        <begin position="76"/>
        <end position="96"/>
    </location>
</feature>
<evidence type="ECO:0000256" key="2">
    <source>
        <dbReference type="ARBA" id="ARBA00022448"/>
    </source>
</evidence>
<proteinExistence type="inferred from homology"/>
<feature type="transmembrane region" description="Helical" evidence="9">
    <location>
        <begin position="166"/>
        <end position="185"/>
    </location>
</feature>
<dbReference type="GO" id="GO:0016020">
    <property type="term" value="C:membrane"/>
    <property type="evidence" value="ECO:0007669"/>
    <property type="project" value="InterPro"/>
</dbReference>
<sequence length="316" mass="33450">MIMKFINKIPAGIFIVPLVVSMILFTFFPNLFRIGGITESFLSANGSGFVIGMLCFASGSTIKLSDLKKLIKFQGSLILSKVVPSLILSFAFLYAFGLDGILGISGLAFVATIISTNPAVYVAILNAFGREHEAGIYPFAGIIALPILPLIVMSVFVSGGLTGVNWWPVISVFVPLILGMILGNIDPSLSKVFATCMPALLMLLGWTLGQGMDFIEAIKSGVPGILMTIFFIVVTLPLTYLFEKKVLKGDGYSAIGLSTIAGVSTSTPAAVAVAIPELQPYVTSATAIILTGVMITSILAPFLAGKLAKKRGDRFI</sequence>
<dbReference type="InterPro" id="IPR004684">
    <property type="entry name" value="2keto-3dGluconate_permease"/>
</dbReference>
<evidence type="ECO:0000313" key="11">
    <source>
        <dbReference type="Proteomes" id="UP000501830"/>
    </source>
</evidence>
<feature type="transmembrane region" description="Helical" evidence="9">
    <location>
        <begin position="221"/>
        <end position="242"/>
    </location>
</feature>
<organism evidence="10 11">
    <name type="scientific">Jeotgalibaca porci</name>
    <dbReference type="NCBI Taxonomy" id="1868793"/>
    <lineage>
        <taxon>Bacteria</taxon>
        <taxon>Bacillati</taxon>
        <taxon>Bacillota</taxon>
        <taxon>Bacilli</taxon>
        <taxon>Lactobacillales</taxon>
        <taxon>Carnobacteriaceae</taxon>
        <taxon>Jeotgalibaca</taxon>
    </lineage>
</organism>
<keyword evidence="3" id="KW-1003">Cell membrane</keyword>
<gene>
    <name evidence="10" type="ORF">G7058_07390</name>
</gene>
<dbReference type="Pfam" id="PF03812">
    <property type="entry name" value="KdgT"/>
    <property type="match status" value="1"/>
</dbReference>
<keyword evidence="11" id="KW-1185">Reference proteome</keyword>
<evidence type="ECO:0000256" key="8">
    <source>
        <dbReference type="ARBA" id="ARBA00023136"/>
    </source>
</evidence>
<feature type="transmembrane region" description="Helical" evidence="9">
    <location>
        <begin position="192"/>
        <end position="209"/>
    </location>
</feature>
<dbReference type="AlphaFoldDB" id="A0A6G7WHY5"/>